<evidence type="ECO:0000256" key="4">
    <source>
        <dbReference type="SAM" id="SignalP"/>
    </source>
</evidence>
<dbReference type="SUPFAM" id="SSF54403">
    <property type="entry name" value="Cystatin/monellin"/>
    <property type="match status" value="1"/>
</dbReference>
<dbReference type="GO" id="GO:0005737">
    <property type="term" value="C:cytoplasm"/>
    <property type="evidence" value="ECO:0007669"/>
    <property type="project" value="TreeGrafter"/>
</dbReference>
<keyword evidence="2" id="KW-0646">Protease inhibitor</keyword>
<feature type="chain" id="PRO_5041950713" evidence="4">
    <location>
        <begin position="21"/>
        <end position="148"/>
    </location>
</feature>
<organism evidence="6 7">
    <name type="scientific">Mesorhabditis belari</name>
    <dbReference type="NCBI Taxonomy" id="2138241"/>
    <lineage>
        <taxon>Eukaryota</taxon>
        <taxon>Metazoa</taxon>
        <taxon>Ecdysozoa</taxon>
        <taxon>Nematoda</taxon>
        <taxon>Chromadorea</taxon>
        <taxon>Rhabditida</taxon>
        <taxon>Rhabditina</taxon>
        <taxon>Rhabditomorpha</taxon>
        <taxon>Rhabditoidea</taxon>
        <taxon>Rhabditidae</taxon>
        <taxon>Mesorhabditinae</taxon>
        <taxon>Mesorhabditis</taxon>
    </lineage>
</organism>
<name>A0AAF3EL63_9BILA</name>
<accession>A0AAF3EL63</accession>
<evidence type="ECO:0000256" key="3">
    <source>
        <dbReference type="ARBA" id="ARBA00022704"/>
    </source>
</evidence>
<dbReference type="PANTHER" id="PTHR46186">
    <property type="entry name" value="CYSTATIN"/>
    <property type="match status" value="1"/>
</dbReference>
<evidence type="ECO:0000256" key="1">
    <source>
        <dbReference type="ARBA" id="ARBA00009403"/>
    </source>
</evidence>
<evidence type="ECO:0000256" key="2">
    <source>
        <dbReference type="ARBA" id="ARBA00022690"/>
    </source>
</evidence>
<keyword evidence="3" id="KW-0789">Thiol protease inhibitor</keyword>
<dbReference type="GO" id="GO:0005615">
    <property type="term" value="C:extracellular space"/>
    <property type="evidence" value="ECO:0007669"/>
    <property type="project" value="TreeGrafter"/>
</dbReference>
<dbReference type="SMART" id="SM00043">
    <property type="entry name" value="CY"/>
    <property type="match status" value="1"/>
</dbReference>
<dbReference type="InterPro" id="IPR000010">
    <property type="entry name" value="Cystatin_dom"/>
</dbReference>
<evidence type="ECO:0000313" key="7">
    <source>
        <dbReference type="WBParaSite" id="MBELARI_LOCUS14777.1"/>
    </source>
</evidence>
<reference evidence="7" key="1">
    <citation type="submission" date="2024-02" db="UniProtKB">
        <authorList>
            <consortium name="WormBaseParasite"/>
        </authorList>
    </citation>
    <scope>IDENTIFICATION</scope>
</reference>
<feature type="signal peptide" evidence="4">
    <location>
        <begin position="1"/>
        <end position="20"/>
    </location>
</feature>
<protein>
    <submittedName>
        <fullName evidence="7">Cystatin domain-containing protein</fullName>
    </submittedName>
</protein>
<dbReference type="GO" id="GO:0031982">
    <property type="term" value="C:vesicle"/>
    <property type="evidence" value="ECO:0007669"/>
    <property type="project" value="TreeGrafter"/>
</dbReference>
<dbReference type="CDD" id="cd00042">
    <property type="entry name" value="CY"/>
    <property type="match status" value="1"/>
</dbReference>
<evidence type="ECO:0000313" key="6">
    <source>
        <dbReference type="Proteomes" id="UP000887575"/>
    </source>
</evidence>
<feature type="domain" description="Cystatin" evidence="5">
    <location>
        <begin position="23"/>
        <end position="140"/>
    </location>
</feature>
<dbReference type="Gene3D" id="3.10.450.10">
    <property type="match status" value="1"/>
</dbReference>
<dbReference type="AlphaFoldDB" id="A0AAF3EL63"/>
<comment type="similarity">
    <text evidence="1">Belongs to the cystatin family.</text>
</comment>
<dbReference type="GO" id="GO:0004869">
    <property type="term" value="F:cysteine-type endopeptidase inhibitor activity"/>
    <property type="evidence" value="ECO:0007669"/>
    <property type="project" value="UniProtKB-KW"/>
</dbReference>
<dbReference type="Proteomes" id="UP000887575">
    <property type="component" value="Unassembled WGS sequence"/>
</dbReference>
<proteinExistence type="inferred from homology"/>
<dbReference type="WBParaSite" id="MBELARI_LOCUS14777.1">
    <property type="protein sequence ID" value="MBELARI_LOCUS14777.1"/>
    <property type="gene ID" value="MBELARI_LOCUS14777"/>
</dbReference>
<keyword evidence="4" id="KW-0732">Signal</keyword>
<dbReference type="PANTHER" id="PTHR46186:SF2">
    <property type="entry name" value="CYSTATIN"/>
    <property type="match status" value="1"/>
</dbReference>
<sequence length="148" mass="16581">MYSSLLLVFVCAAFATMNETKPPMPGAPIDIKDPNNDQEHMNRVWGAVNGELNNQASNNGPYHFVPIKILSAKSQVVAGMKHIYEVLVGESNCKKGEMQATELTQANCKLRDGANRAIYNLSVWERPWDNFTQYTAEKVRTVDAKETF</sequence>
<keyword evidence="6" id="KW-1185">Reference proteome</keyword>
<dbReference type="InterPro" id="IPR046350">
    <property type="entry name" value="Cystatin_sf"/>
</dbReference>
<dbReference type="Pfam" id="PF00031">
    <property type="entry name" value="Cystatin"/>
    <property type="match status" value="1"/>
</dbReference>
<evidence type="ECO:0000259" key="5">
    <source>
        <dbReference type="SMART" id="SM00043"/>
    </source>
</evidence>